<evidence type="ECO:0000313" key="3">
    <source>
        <dbReference type="EMBL" id="SFK36786.1"/>
    </source>
</evidence>
<dbReference type="Pfam" id="PF01370">
    <property type="entry name" value="Epimerase"/>
    <property type="match status" value="1"/>
</dbReference>
<dbReference type="PRINTS" id="PR01713">
    <property type="entry name" value="NUCEPIMERASE"/>
</dbReference>
<sequence length="330" mass="36001">MNVLLTGAAGFIGCHTALRFLERGDQVLGIDNLNDYYPTSLKHDRLALLHAHKGFRFQHIDVARRDLAEKIGGEATDADVIVHLAAQAGVRYSVENPFAYVDSNVTGQVAMFEMAARLPKRPPVVYASSSSVYGAAETVPFVETARADAPVSVYAATKRAGELLAHAYGDLYGIRSSGLRFFTVYGRYGRPDMAPWLFTEAILKGNPISVFNNGEMQRDFTHISDIVDGVVAAADRIVADPTGTAPIYNLGNNSPVMLLDFIAAIEKAAGRTAIMNMKPKPAGDVLRTFADISLAERDLGFRPKTRLEDGMADFVDWFRTYPSLNVGKHS</sequence>
<dbReference type="OrthoDB" id="9801785at2"/>
<dbReference type="RefSeq" id="WP_149760355.1">
    <property type="nucleotide sequence ID" value="NZ_BSPE01000056.1"/>
</dbReference>
<evidence type="ECO:0000259" key="2">
    <source>
        <dbReference type="Pfam" id="PF01370"/>
    </source>
</evidence>
<reference evidence="3 4" key="1">
    <citation type="submission" date="2016-10" db="EMBL/GenBank/DDBJ databases">
        <authorList>
            <person name="Varghese N."/>
            <person name="Submissions S."/>
        </authorList>
    </citation>
    <scope>NUCLEOTIDE SEQUENCE [LARGE SCALE GENOMIC DNA]</scope>
    <source>
        <strain evidence="3 4">DSM 21822</strain>
    </source>
</reference>
<feature type="domain" description="NAD-dependent epimerase/dehydratase" evidence="2">
    <location>
        <begin position="3"/>
        <end position="251"/>
    </location>
</feature>
<dbReference type="PANTHER" id="PTHR43574">
    <property type="entry name" value="EPIMERASE-RELATED"/>
    <property type="match status" value="1"/>
</dbReference>
<dbReference type="InterPro" id="IPR036291">
    <property type="entry name" value="NAD(P)-bd_dom_sf"/>
</dbReference>
<protein>
    <submittedName>
        <fullName evidence="3">UDP-glucuronate 4-epimerase</fullName>
    </submittedName>
</protein>
<proteinExistence type="predicted"/>
<dbReference type="EMBL" id="FOSL01000005">
    <property type="protein sequence ID" value="SFK36786.1"/>
    <property type="molecule type" value="Genomic_DNA"/>
</dbReference>
<organism evidence="3 4">
    <name type="scientific">Neomesorhizobium albiziae</name>
    <dbReference type="NCBI Taxonomy" id="335020"/>
    <lineage>
        <taxon>Bacteria</taxon>
        <taxon>Pseudomonadati</taxon>
        <taxon>Pseudomonadota</taxon>
        <taxon>Alphaproteobacteria</taxon>
        <taxon>Hyphomicrobiales</taxon>
        <taxon>Phyllobacteriaceae</taxon>
        <taxon>Neomesorhizobium</taxon>
    </lineage>
</organism>
<dbReference type="AlphaFoldDB" id="A0A1I3YZX3"/>
<evidence type="ECO:0000313" key="4">
    <source>
        <dbReference type="Proteomes" id="UP000323300"/>
    </source>
</evidence>
<evidence type="ECO:0000256" key="1">
    <source>
        <dbReference type="ARBA" id="ARBA00023027"/>
    </source>
</evidence>
<dbReference type="Gene3D" id="3.40.50.720">
    <property type="entry name" value="NAD(P)-binding Rossmann-like Domain"/>
    <property type="match status" value="1"/>
</dbReference>
<gene>
    <name evidence="3" type="ORF">SAMN04488498_105253</name>
</gene>
<dbReference type="InterPro" id="IPR001509">
    <property type="entry name" value="Epimerase_deHydtase"/>
</dbReference>
<accession>A0A1I3YZX3</accession>
<dbReference type="SUPFAM" id="SSF51735">
    <property type="entry name" value="NAD(P)-binding Rossmann-fold domains"/>
    <property type="match status" value="1"/>
</dbReference>
<name>A0A1I3YZX3_9HYPH</name>
<keyword evidence="4" id="KW-1185">Reference proteome</keyword>
<keyword evidence="1" id="KW-0520">NAD</keyword>
<dbReference type="Proteomes" id="UP000323300">
    <property type="component" value="Unassembled WGS sequence"/>
</dbReference>